<protein>
    <submittedName>
        <fullName evidence="2">DUF2063 domain-containing protein</fullName>
    </submittedName>
</protein>
<evidence type="ECO:0000313" key="2">
    <source>
        <dbReference type="EMBL" id="RYU91697.1"/>
    </source>
</evidence>
<evidence type="ECO:0000259" key="1">
    <source>
        <dbReference type="Pfam" id="PF09836"/>
    </source>
</evidence>
<dbReference type="Proteomes" id="UP000293331">
    <property type="component" value="Unassembled WGS sequence"/>
</dbReference>
<comment type="caution">
    <text evidence="2">The sequence shown here is derived from an EMBL/GenBank/DDBJ whole genome shotgun (WGS) entry which is preliminary data.</text>
</comment>
<name>A0A4Q5LQM7_9SPHI</name>
<organism evidence="2 3">
    <name type="scientific">Mucilaginibacter terrigena</name>
    <dbReference type="NCBI Taxonomy" id="2492395"/>
    <lineage>
        <taxon>Bacteria</taxon>
        <taxon>Pseudomonadati</taxon>
        <taxon>Bacteroidota</taxon>
        <taxon>Sphingobacteriia</taxon>
        <taxon>Sphingobacteriales</taxon>
        <taxon>Sphingobacteriaceae</taxon>
        <taxon>Mucilaginibacter</taxon>
    </lineage>
</organism>
<dbReference type="OrthoDB" id="343356at2"/>
<sequence length="297" mass="34378">MRRFQIRLIFNYRHQMVKQDTVLLQNWLRTVVMAPGFLKQKVGLANHRYRVNEHDVVSDEGTASIYARLNVYSSGYLLRLLDCMYADYAISKKFMGDDVFDGFAKAYLMYHPSTSFTLYDLGKAFPDFLDKTKPKPEEGEDNSYFEIPAALARVERARQVAMRAPGTENDVPDVEVIDIHDVLFKTVNIKIPECLQLLELDFPMKQFFGAVYREEEYELPSPQKTFMAISRKNYRVVMEEITEVQYRLLQECSTHTDLYSAVSALSANQNIPSAELLTDAFLWMPYFRNCGFVQVTG</sequence>
<dbReference type="InterPro" id="IPR018640">
    <property type="entry name" value="DUF2063"/>
</dbReference>
<feature type="domain" description="Putative DNA-binding" evidence="1">
    <location>
        <begin position="64"/>
        <end position="129"/>
    </location>
</feature>
<dbReference type="EMBL" id="SEWG01000002">
    <property type="protein sequence ID" value="RYU91697.1"/>
    <property type="molecule type" value="Genomic_DNA"/>
</dbReference>
<dbReference type="AlphaFoldDB" id="A0A4Q5LQM7"/>
<evidence type="ECO:0000313" key="3">
    <source>
        <dbReference type="Proteomes" id="UP000293331"/>
    </source>
</evidence>
<accession>A0A4Q5LQM7</accession>
<keyword evidence="3" id="KW-1185">Reference proteome</keyword>
<proteinExistence type="predicted"/>
<reference evidence="2 3" key="1">
    <citation type="submission" date="2019-02" db="EMBL/GenBank/DDBJ databases">
        <title>Bacterial novel species Mucilaginibacter sp. 17JY9-4 isolated from soil.</title>
        <authorList>
            <person name="Jung H.-Y."/>
        </authorList>
    </citation>
    <scope>NUCLEOTIDE SEQUENCE [LARGE SCALE GENOMIC DNA]</scope>
    <source>
        <strain evidence="2 3">17JY9-4</strain>
    </source>
</reference>
<gene>
    <name evidence="2" type="ORF">EWM62_07095</name>
</gene>
<dbReference type="Pfam" id="PF09836">
    <property type="entry name" value="DUF2063"/>
    <property type="match status" value="1"/>
</dbReference>